<dbReference type="RefSeq" id="WP_126983051.1">
    <property type="nucleotide sequence ID" value="NZ_CP034670.1"/>
</dbReference>
<organism evidence="4 5">
    <name type="scientific">Eikenella corrodens</name>
    <dbReference type="NCBI Taxonomy" id="539"/>
    <lineage>
        <taxon>Bacteria</taxon>
        <taxon>Pseudomonadati</taxon>
        <taxon>Pseudomonadota</taxon>
        <taxon>Betaproteobacteria</taxon>
        <taxon>Neisseriales</taxon>
        <taxon>Neisseriaceae</taxon>
        <taxon>Eikenella</taxon>
    </lineage>
</organism>
<feature type="region of interest" description="Disordered" evidence="1">
    <location>
        <begin position="140"/>
        <end position="159"/>
    </location>
</feature>
<evidence type="ECO:0000259" key="3">
    <source>
        <dbReference type="SMART" id="SM00306"/>
    </source>
</evidence>
<feature type="chain" id="PRO_5019425214" evidence="2">
    <location>
        <begin position="26"/>
        <end position="608"/>
    </location>
</feature>
<sequence>MKVLRNITLSAALVLSALFAVPAWGDNITGSTLIQNAVNPKNYEPDKPYFLFPGYARGSVTDRTGQIAVIPAHNTKLGSLHIQEALISGNVGYTTRFHNHPWHEHGPADHFANNRDTKAEGSPEDGFTILRLDWSGSFRHPADGYDGEQGGGHPEPTGARDEYSYSIGGYAQNIRFESDDTRSAAQRISDRYTNLPGNFSDRANEAHRQMFEHNPNLSRWGNGVEFVNGLFGAVANPGISFYEGLGMGDVVQGIKDGSAITTMHGLESMSDEDKMAAVEKLAHTAGFADYAVGQAQEWAREHPNSAEAVKMWGNVIQTATGLRAAGVGKNAIASAEGTVSHSYRRAYTCSFHPDTQVKTEAGYKAIADIRVGDKVLARNERNGQTGYKEVLRQYSNPYAETTYIRIKDSTGRVHTIVSNTIHPFYSNGRWVQAGYLKTGERLLSESGSEQVVEKVSTEQKPLVAYNLNVSDWHTYFVRGSGSQTEGVWVHNECLTKAPSERYNRNAHYGGSQTNSSAAKEARLAGEGQVCPTCGNTMVSGTKTAPSPQHEPTLVQHYYEHGGHLMTNEERRMYARSKGINGSQCLICQKKEGAKMARYSREQAIKYGL</sequence>
<reference evidence="4 5" key="1">
    <citation type="submission" date="2018-12" db="EMBL/GenBank/DDBJ databases">
        <title>Genome sequencing of Eikenella corrodens KCOM 3110 (= JS217).</title>
        <authorList>
            <person name="Koo J.-K."/>
            <person name="Park S.-N."/>
            <person name="Lim Y.K."/>
        </authorList>
    </citation>
    <scope>NUCLEOTIDE SEQUENCE [LARGE SCALE GENOMIC DNA]</scope>
    <source>
        <strain evidence="4 5">KCOM 3110</strain>
    </source>
</reference>
<gene>
    <name evidence="4" type="ORF">ELB75_05445</name>
</gene>
<protein>
    <submittedName>
        <fullName evidence="4">DUF1020 domain-containing protein</fullName>
    </submittedName>
</protein>
<dbReference type="InterPro" id="IPR036844">
    <property type="entry name" value="Hint_dom_sf"/>
</dbReference>
<dbReference type="OrthoDB" id="8608579at2"/>
<evidence type="ECO:0000313" key="5">
    <source>
        <dbReference type="Proteomes" id="UP000282435"/>
    </source>
</evidence>
<dbReference type="Pfam" id="PF06255">
    <property type="entry name" value="MafB"/>
    <property type="match status" value="1"/>
</dbReference>
<name>A0A3S9SJ31_EIKCO</name>
<dbReference type="Gene3D" id="2.170.16.10">
    <property type="entry name" value="Hedgehog/Intein (Hint) domain"/>
    <property type="match status" value="1"/>
</dbReference>
<dbReference type="Pfam" id="PF07591">
    <property type="entry name" value="PT-HINT"/>
    <property type="match status" value="1"/>
</dbReference>
<evidence type="ECO:0000313" key="4">
    <source>
        <dbReference type="EMBL" id="AZR59516.1"/>
    </source>
</evidence>
<dbReference type="SUPFAM" id="SSF51294">
    <property type="entry name" value="Hedgehog/intein (Hint) domain"/>
    <property type="match status" value="1"/>
</dbReference>
<dbReference type="AlphaFoldDB" id="A0A3S9SJ31"/>
<dbReference type="SMART" id="SM00306">
    <property type="entry name" value="HintN"/>
    <property type="match status" value="1"/>
</dbReference>
<dbReference type="Proteomes" id="UP000282435">
    <property type="component" value="Chromosome"/>
</dbReference>
<dbReference type="InterPro" id="IPR008106">
    <property type="entry name" value="Adhesin_MafB"/>
</dbReference>
<accession>A0A3S9SJ31</accession>
<dbReference type="InterPro" id="IPR003587">
    <property type="entry name" value="Hint_dom_N"/>
</dbReference>
<dbReference type="EMBL" id="CP034670">
    <property type="protein sequence ID" value="AZR59516.1"/>
    <property type="molecule type" value="Genomic_DNA"/>
</dbReference>
<evidence type="ECO:0000256" key="1">
    <source>
        <dbReference type="SAM" id="MobiDB-lite"/>
    </source>
</evidence>
<evidence type="ECO:0000256" key="2">
    <source>
        <dbReference type="SAM" id="SignalP"/>
    </source>
</evidence>
<keyword evidence="2" id="KW-0732">Signal</keyword>
<feature type="signal peptide" evidence="2">
    <location>
        <begin position="1"/>
        <end position="25"/>
    </location>
</feature>
<dbReference type="PRINTS" id="PR01732">
    <property type="entry name" value="ADHESINMAFB"/>
</dbReference>
<dbReference type="CDD" id="cd00081">
    <property type="entry name" value="Hint"/>
    <property type="match status" value="1"/>
</dbReference>
<proteinExistence type="predicted"/>
<feature type="domain" description="Hint" evidence="3">
    <location>
        <begin position="348"/>
        <end position="446"/>
    </location>
</feature>